<dbReference type="GO" id="GO:0015697">
    <property type="term" value="P:quaternary ammonium group transport"/>
    <property type="evidence" value="ECO:0007669"/>
    <property type="project" value="UniProtKB-ARBA"/>
</dbReference>
<dbReference type="Pfam" id="PF08402">
    <property type="entry name" value="TOBE_2"/>
    <property type="match status" value="1"/>
</dbReference>
<dbReference type="RefSeq" id="WP_153714667.1">
    <property type="nucleotide sequence ID" value="NZ_CP045871.1"/>
</dbReference>
<dbReference type="Pfam" id="PF00005">
    <property type="entry name" value="ABC_tran"/>
    <property type="match status" value="1"/>
</dbReference>
<dbReference type="SUPFAM" id="SSF50331">
    <property type="entry name" value="MOP-like"/>
    <property type="match status" value="1"/>
</dbReference>
<evidence type="ECO:0000313" key="11">
    <source>
        <dbReference type="Proteomes" id="UP000388235"/>
    </source>
</evidence>
<dbReference type="KEGG" id="llp:GH975_11555"/>
<dbReference type="InterPro" id="IPR050093">
    <property type="entry name" value="ABC_SmlMolc_Importer"/>
</dbReference>
<keyword evidence="4" id="KW-0547">Nucleotide-binding</keyword>
<evidence type="ECO:0000256" key="7">
    <source>
        <dbReference type="ARBA" id="ARBA00023065"/>
    </source>
</evidence>
<dbReference type="AlphaFoldDB" id="A0A5Q2QDE1"/>
<evidence type="ECO:0000256" key="1">
    <source>
        <dbReference type="ARBA" id="ARBA00022448"/>
    </source>
</evidence>
<dbReference type="InterPro" id="IPR003439">
    <property type="entry name" value="ABC_transporter-like_ATP-bd"/>
</dbReference>
<evidence type="ECO:0000256" key="8">
    <source>
        <dbReference type="ARBA" id="ARBA00023136"/>
    </source>
</evidence>
<dbReference type="InterPro" id="IPR015853">
    <property type="entry name" value="ABC_transpr_FbpC"/>
</dbReference>
<keyword evidence="1" id="KW-0813">Transport</keyword>
<evidence type="ECO:0000256" key="4">
    <source>
        <dbReference type="ARBA" id="ARBA00022741"/>
    </source>
</evidence>
<dbReference type="EMBL" id="CP045871">
    <property type="protein sequence ID" value="QGG81164.1"/>
    <property type="molecule type" value="Genomic_DNA"/>
</dbReference>
<name>A0A5Q2QDE1_9GAMM</name>
<dbReference type="GO" id="GO:0005524">
    <property type="term" value="F:ATP binding"/>
    <property type="evidence" value="ECO:0007669"/>
    <property type="project" value="UniProtKB-KW"/>
</dbReference>
<protein>
    <submittedName>
        <fullName evidence="10">ATP-binding cassette domain-containing protein</fullName>
    </submittedName>
</protein>
<dbReference type="Proteomes" id="UP000388235">
    <property type="component" value="Chromosome"/>
</dbReference>
<keyword evidence="8" id="KW-0472">Membrane</keyword>
<dbReference type="InterPro" id="IPR003593">
    <property type="entry name" value="AAA+_ATPase"/>
</dbReference>
<keyword evidence="6" id="KW-0408">Iron</keyword>
<proteinExistence type="predicted"/>
<dbReference type="OrthoDB" id="9802264at2"/>
<dbReference type="PANTHER" id="PTHR42781:SF4">
    <property type="entry name" value="SPERMIDINE_PUTRESCINE IMPORT ATP-BINDING PROTEIN POTA"/>
    <property type="match status" value="1"/>
</dbReference>
<dbReference type="CDD" id="cd03259">
    <property type="entry name" value="ABC_Carb_Solutes_like"/>
    <property type="match status" value="1"/>
</dbReference>
<evidence type="ECO:0000256" key="5">
    <source>
        <dbReference type="ARBA" id="ARBA00022840"/>
    </source>
</evidence>
<dbReference type="PANTHER" id="PTHR42781">
    <property type="entry name" value="SPERMIDINE/PUTRESCINE IMPORT ATP-BINDING PROTEIN POTA"/>
    <property type="match status" value="1"/>
</dbReference>
<dbReference type="InterPro" id="IPR017871">
    <property type="entry name" value="ABC_transporter-like_CS"/>
</dbReference>
<dbReference type="FunFam" id="3.40.50.300:FF:000425">
    <property type="entry name" value="Probable ABC transporter, ATP-binding subunit"/>
    <property type="match status" value="1"/>
</dbReference>
<dbReference type="InterPro" id="IPR013611">
    <property type="entry name" value="Transp-assoc_OB_typ2"/>
</dbReference>
<organism evidence="10 11">
    <name type="scientific">Litorivicinus lipolyticus</name>
    <dbReference type="NCBI Taxonomy" id="418701"/>
    <lineage>
        <taxon>Bacteria</taxon>
        <taxon>Pseudomonadati</taxon>
        <taxon>Pseudomonadota</taxon>
        <taxon>Gammaproteobacteria</taxon>
        <taxon>Oceanospirillales</taxon>
        <taxon>Litorivicinaceae</taxon>
        <taxon>Litorivicinus</taxon>
    </lineage>
</organism>
<gene>
    <name evidence="10" type="ORF">GH975_11555</name>
</gene>
<accession>A0A5Q2QDE1</accession>
<dbReference type="InterPro" id="IPR008995">
    <property type="entry name" value="Mo/tungstate-bd_C_term_dom"/>
</dbReference>
<dbReference type="GO" id="GO:0015408">
    <property type="term" value="F:ABC-type ferric iron transporter activity"/>
    <property type="evidence" value="ECO:0007669"/>
    <property type="project" value="InterPro"/>
</dbReference>
<evidence type="ECO:0000256" key="6">
    <source>
        <dbReference type="ARBA" id="ARBA00023004"/>
    </source>
</evidence>
<keyword evidence="2" id="KW-1003">Cell membrane</keyword>
<keyword evidence="3" id="KW-0410">Iron transport</keyword>
<dbReference type="GO" id="GO:0016887">
    <property type="term" value="F:ATP hydrolysis activity"/>
    <property type="evidence" value="ECO:0007669"/>
    <property type="project" value="InterPro"/>
</dbReference>
<keyword evidence="5 10" id="KW-0067">ATP-binding</keyword>
<dbReference type="SUPFAM" id="SSF52540">
    <property type="entry name" value="P-loop containing nucleoside triphosphate hydrolases"/>
    <property type="match status" value="1"/>
</dbReference>
<dbReference type="GO" id="GO:0043190">
    <property type="term" value="C:ATP-binding cassette (ABC) transporter complex"/>
    <property type="evidence" value="ECO:0007669"/>
    <property type="project" value="InterPro"/>
</dbReference>
<evidence type="ECO:0000256" key="2">
    <source>
        <dbReference type="ARBA" id="ARBA00022475"/>
    </source>
</evidence>
<evidence type="ECO:0000313" key="10">
    <source>
        <dbReference type="EMBL" id="QGG81164.1"/>
    </source>
</evidence>
<dbReference type="SMART" id="SM00382">
    <property type="entry name" value="AAA"/>
    <property type="match status" value="1"/>
</dbReference>
<dbReference type="InterPro" id="IPR027417">
    <property type="entry name" value="P-loop_NTPase"/>
</dbReference>
<keyword evidence="7" id="KW-0406">Ion transport</keyword>
<sequence length="346" mass="37947">MAALQLKRLNLGYDGQTVVHQVDLSLASGELGCLLGPSGCGKSTLLRSIAGFTEVLSGEIWLGDERIADAHHSVPAQDRGVGLVFQDVALFPHLSVFDNIRFGIERWSRADQRLRVDNLLALVGLSGLGARFPHELSGGQQQRVALARALAPRPRVLLLDEPFSGLDSELRARLANEVRAILKADGVTALMVTHDQKEAFDFADRVAVMRDGIIEQFDPAYRLYHEPRSEFVARFVGAGDVLPCTVINTTQVDSPLGILTSDQTLGYEPGQTMSLLFRPDDVIHDDDATLHATLVSKQFRGSHFVYRVRFENGVELGCLAPSHHDHEIGADVGVRLEVEHLVLLPK</sequence>
<dbReference type="Gene3D" id="3.40.50.300">
    <property type="entry name" value="P-loop containing nucleotide triphosphate hydrolases"/>
    <property type="match status" value="1"/>
</dbReference>
<reference evidence="10 11" key="1">
    <citation type="submission" date="2019-11" db="EMBL/GenBank/DDBJ databases">
        <authorList>
            <person name="Khan S.A."/>
            <person name="Jeon C.O."/>
            <person name="Chun B.H."/>
        </authorList>
    </citation>
    <scope>NUCLEOTIDE SEQUENCE [LARGE SCALE GENOMIC DNA]</scope>
    <source>
        <strain evidence="10 11">IMCC 1097</strain>
    </source>
</reference>
<dbReference type="PROSITE" id="PS00211">
    <property type="entry name" value="ABC_TRANSPORTER_1"/>
    <property type="match status" value="1"/>
</dbReference>
<keyword evidence="11" id="KW-1185">Reference proteome</keyword>
<evidence type="ECO:0000256" key="3">
    <source>
        <dbReference type="ARBA" id="ARBA00022496"/>
    </source>
</evidence>
<evidence type="ECO:0000259" key="9">
    <source>
        <dbReference type="PROSITE" id="PS50893"/>
    </source>
</evidence>
<feature type="domain" description="ABC transporter" evidence="9">
    <location>
        <begin position="4"/>
        <end position="236"/>
    </location>
</feature>
<dbReference type="PROSITE" id="PS50893">
    <property type="entry name" value="ABC_TRANSPORTER_2"/>
    <property type="match status" value="1"/>
</dbReference>